<dbReference type="AlphaFoldDB" id="A0A366J678"/>
<keyword evidence="7" id="KW-1185">Reference proteome</keyword>
<dbReference type="PANTHER" id="PTHR40261">
    <property type="match status" value="1"/>
</dbReference>
<dbReference type="PROSITE" id="PS51296">
    <property type="entry name" value="RIESKE"/>
    <property type="match status" value="1"/>
</dbReference>
<dbReference type="RefSeq" id="WP_113917241.1">
    <property type="nucleotide sequence ID" value="NZ_QNSE01000009.1"/>
</dbReference>
<dbReference type="CDD" id="cd03467">
    <property type="entry name" value="Rieske"/>
    <property type="match status" value="1"/>
</dbReference>
<comment type="caution">
    <text evidence="6">The sequence shown here is derived from an EMBL/GenBank/DDBJ whole genome shotgun (WGS) entry which is preliminary data.</text>
</comment>
<dbReference type="EMBL" id="QNSE01000009">
    <property type="protein sequence ID" value="RBP81849.1"/>
    <property type="molecule type" value="Genomic_DNA"/>
</dbReference>
<keyword evidence="4" id="KW-0411">Iron-sulfur</keyword>
<accession>A0A366J678</accession>
<dbReference type="GO" id="GO:0051537">
    <property type="term" value="F:2 iron, 2 sulfur cluster binding"/>
    <property type="evidence" value="ECO:0007669"/>
    <property type="project" value="UniProtKB-KW"/>
</dbReference>
<evidence type="ECO:0000256" key="4">
    <source>
        <dbReference type="ARBA" id="ARBA00023014"/>
    </source>
</evidence>
<evidence type="ECO:0000313" key="6">
    <source>
        <dbReference type="EMBL" id="RBP81849.1"/>
    </source>
</evidence>
<dbReference type="Proteomes" id="UP000252792">
    <property type="component" value="Unassembled WGS sequence"/>
</dbReference>
<protein>
    <submittedName>
        <fullName evidence="6">Nitrite reductase/ring-hydroxylating ferredoxin subunit</fullName>
    </submittedName>
</protein>
<dbReference type="OrthoDB" id="9794779at2"/>
<name>A0A366J678_9GAMM</name>
<keyword evidence="1" id="KW-0001">2Fe-2S</keyword>
<feature type="domain" description="Rieske" evidence="5">
    <location>
        <begin position="5"/>
        <end position="106"/>
    </location>
</feature>
<dbReference type="InterPro" id="IPR017941">
    <property type="entry name" value="Rieske_2Fe-2S"/>
</dbReference>
<dbReference type="Pfam" id="PF00355">
    <property type="entry name" value="Rieske"/>
    <property type="match status" value="1"/>
</dbReference>
<dbReference type="InterPro" id="IPR036922">
    <property type="entry name" value="Rieske_2Fe-2S_sf"/>
</dbReference>
<organism evidence="6 7">
    <name type="scientific">Marinomonas rhizomae</name>
    <dbReference type="NCBI Taxonomy" id="491948"/>
    <lineage>
        <taxon>Bacteria</taxon>
        <taxon>Pseudomonadati</taxon>
        <taxon>Pseudomonadota</taxon>
        <taxon>Gammaproteobacteria</taxon>
        <taxon>Oceanospirillales</taxon>
        <taxon>Oceanospirillaceae</taxon>
        <taxon>Marinomonas</taxon>
    </lineage>
</organism>
<gene>
    <name evidence="6" type="ORF">DFP80_109149</name>
</gene>
<dbReference type="PANTHER" id="PTHR40261:SF1">
    <property type="entry name" value="RIESKE DOMAIN-CONTAINING PROTEIN"/>
    <property type="match status" value="1"/>
</dbReference>
<sequence>MFNKYLIPNAQNLPEGKALNIKVEDYNFLVTKQQGQILAYENLCPHQNKPLNWPTDLALDEEGDYLKCHHHGALFSPLDGTCITGPCQGSQLKKATVGIEQGNCYLLFA</sequence>
<dbReference type="SUPFAM" id="SSF50022">
    <property type="entry name" value="ISP domain"/>
    <property type="match status" value="1"/>
</dbReference>
<evidence type="ECO:0000256" key="3">
    <source>
        <dbReference type="ARBA" id="ARBA00023004"/>
    </source>
</evidence>
<evidence type="ECO:0000256" key="1">
    <source>
        <dbReference type="ARBA" id="ARBA00022714"/>
    </source>
</evidence>
<proteinExistence type="predicted"/>
<dbReference type="GO" id="GO:0046872">
    <property type="term" value="F:metal ion binding"/>
    <property type="evidence" value="ECO:0007669"/>
    <property type="project" value="UniProtKB-KW"/>
</dbReference>
<keyword evidence="3" id="KW-0408">Iron</keyword>
<reference evidence="6 7" key="1">
    <citation type="submission" date="2018-06" db="EMBL/GenBank/DDBJ databases">
        <title>Genomic Encyclopedia of Type Strains, Phase III (KMG-III): the genomes of soil and plant-associated and newly described type strains.</title>
        <authorList>
            <person name="Whitman W."/>
        </authorList>
    </citation>
    <scope>NUCLEOTIDE SEQUENCE [LARGE SCALE GENOMIC DNA]</scope>
    <source>
        <strain evidence="6 7">CECT 7377</strain>
    </source>
</reference>
<evidence type="ECO:0000313" key="7">
    <source>
        <dbReference type="Proteomes" id="UP000252792"/>
    </source>
</evidence>
<dbReference type="Gene3D" id="2.102.10.10">
    <property type="entry name" value="Rieske [2Fe-2S] iron-sulphur domain"/>
    <property type="match status" value="1"/>
</dbReference>
<evidence type="ECO:0000256" key="2">
    <source>
        <dbReference type="ARBA" id="ARBA00022723"/>
    </source>
</evidence>
<evidence type="ECO:0000259" key="5">
    <source>
        <dbReference type="PROSITE" id="PS51296"/>
    </source>
</evidence>
<keyword evidence="2" id="KW-0479">Metal-binding</keyword>